<comment type="subcellular location">
    <subcellularLocation>
        <location evidence="1">Secreted</location>
    </subcellularLocation>
</comment>
<evidence type="ECO:0000256" key="3">
    <source>
        <dbReference type="ARBA" id="ARBA00022729"/>
    </source>
</evidence>
<evidence type="ECO:0000256" key="6">
    <source>
        <dbReference type="SAM" id="Phobius"/>
    </source>
</evidence>
<dbReference type="PANTHER" id="PTHR34043:SF3">
    <property type="entry name" value="ALPHA_BETA-HYDROLASES SUPERFAMILY PROTEIN"/>
    <property type="match status" value="1"/>
</dbReference>
<dbReference type="GO" id="GO:0006629">
    <property type="term" value="P:lipid metabolic process"/>
    <property type="evidence" value="ECO:0007669"/>
    <property type="project" value="UniProtKB-KW"/>
</dbReference>
<keyword evidence="4" id="KW-0378">Hydrolase</keyword>
<gene>
    <name evidence="8" type="ORF">Pfra01_002191100</name>
</gene>
<dbReference type="EMBL" id="BSXT01003243">
    <property type="protein sequence ID" value="GMF53166.1"/>
    <property type="molecule type" value="Genomic_DNA"/>
</dbReference>
<feature type="domain" description="Lipase-like C-terminal" evidence="7">
    <location>
        <begin position="7"/>
        <end position="123"/>
    </location>
</feature>
<reference evidence="8" key="1">
    <citation type="submission" date="2023-04" db="EMBL/GenBank/DDBJ databases">
        <title>Phytophthora fragariaefolia NBRC 109709.</title>
        <authorList>
            <person name="Ichikawa N."/>
            <person name="Sato H."/>
            <person name="Tonouchi N."/>
        </authorList>
    </citation>
    <scope>NUCLEOTIDE SEQUENCE</scope>
    <source>
        <strain evidence="8">NBRC 109709</strain>
    </source>
</reference>
<dbReference type="GO" id="GO:0016787">
    <property type="term" value="F:hydrolase activity"/>
    <property type="evidence" value="ECO:0007669"/>
    <property type="project" value="UniProtKB-KW"/>
</dbReference>
<evidence type="ECO:0000256" key="2">
    <source>
        <dbReference type="ARBA" id="ARBA00022525"/>
    </source>
</evidence>
<dbReference type="Proteomes" id="UP001165121">
    <property type="component" value="Unassembled WGS sequence"/>
</dbReference>
<dbReference type="GO" id="GO:0005576">
    <property type="term" value="C:extracellular region"/>
    <property type="evidence" value="ECO:0007669"/>
    <property type="project" value="UniProtKB-SubCell"/>
</dbReference>
<keyword evidence="2" id="KW-0964">Secreted</keyword>
<organism evidence="8 9">
    <name type="scientific">Phytophthora fragariaefolia</name>
    <dbReference type="NCBI Taxonomy" id="1490495"/>
    <lineage>
        <taxon>Eukaryota</taxon>
        <taxon>Sar</taxon>
        <taxon>Stramenopiles</taxon>
        <taxon>Oomycota</taxon>
        <taxon>Peronosporomycetes</taxon>
        <taxon>Peronosporales</taxon>
        <taxon>Peronosporaceae</taxon>
        <taxon>Phytophthora</taxon>
    </lineage>
</organism>
<evidence type="ECO:0000313" key="9">
    <source>
        <dbReference type="Proteomes" id="UP001165121"/>
    </source>
</evidence>
<dbReference type="PANTHER" id="PTHR34043">
    <property type="entry name" value="ALPHA/BETA-HYDROLASES SUPERFAMILY PROTEIN"/>
    <property type="match status" value="1"/>
</dbReference>
<comment type="caution">
    <text evidence="8">The sequence shown here is derived from an EMBL/GenBank/DDBJ whole genome shotgun (WGS) entry which is preliminary data.</text>
</comment>
<sequence length="484" mass="54856">MAATTTKHPVVLIHGVFGYGKSRPLWNSWSPYWPEEALRGMNHRHLMVDVGALSSDHDRACEAFYQLYGGRVDYGEQHSREAGHNRYGATYESPLHPKWSASNPVHLVGHSFGGTTALELYQLVCSDFFGVGSDYRWVVSLVSIAGPLTGSTVTHLFGLHELRMMPYSLGHFIGAALGVWFKLHTDWPVLRRVFDFRMPQWQCVTTFQEIISPYGRINSSTDLAVFNILPRERMKRNARLIHMDKIFLVSVATSSHVTIPYVEVTLGALVVTLALAVAFSVIMEHTLLTTVSILSLIVFLRVLHQRVRELDYASIPSLYALLLIMRRHARTLHMIFDGFDRNLWSENDGAVNLHSMLQPWATSSDIKPSNYLADSDTESTMSTSSSVCSLLEAPETEDNLNSINRRNMSDLDPTDPAEFSKLRRGNWYVHRVEKNHMAGTHFDKDSPALFQRLFRMMANHFESAQVLHSTIPTLPPRTKSERIM</sequence>
<keyword evidence="6" id="KW-0812">Transmembrane</keyword>
<dbReference type="InterPro" id="IPR056304">
    <property type="entry name" value="Lip-like_C"/>
</dbReference>
<evidence type="ECO:0000256" key="4">
    <source>
        <dbReference type="ARBA" id="ARBA00022801"/>
    </source>
</evidence>
<dbReference type="SUPFAM" id="SSF53474">
    <property type="entry name" value="alpha/beta-Hydrolases"/>
    <property type="match status" value="1"/>
</dbReference>
<proteinExistence type="predicted"/>
<dbReference type="Gene3D" id="3.40.50.1820">
    <property type="entry name" value="alpha/beta hydrolase"/>
    <property type="match status" value="1"/>
</dbReference>
<feature type="transmembrane region" description="Helical" evidence="6">
    <location>
        <begin position="243"/>
        <end position="262"/>
    </location>
</feature>
<dbReference type="AlphaFoldDB" id="A0A9W6Y545"/>
<accession>A0A9W6Y545</accession>
<keyword evidence="5" id="KW-0443">Lipid metabolism</keyword>
<keyword evidence="6" id="KW-1133">Transmembrane helix</keyword>
<feature type="transmembrane region" description="Helical" evidence="6">
    <location>
        <begin position="164"/>
        <end position="183"/>
    </location>
</feature>
<keyword evidence="3" id="KW-0732">Signal</keyword>
<protein>
    <submittedName>
        <fullName evidence="8">Unnamed protein product</fullName>
    </submittedName>
</protein>
<evidence type="ECO:0000259" key="7">
    <source>
        <dbReference type="Pfam" id="PF24708"/>
    </source>
</evidence>
<feature type="transmembrane region" description="Helical" evidence="6">
    <location>
        <begin position="268"/>
        <end position="300"/>
    </location>
</feature>
<evidence type="ECO:0000313" key="8">
    <source>
        <dbReference type="EMBL" id="GMF53166.1"/>
    </source>
</evidence>
<keyword evidence="9" id="KW-1185">Reference proteome</keyword>
<dbReference type="OrthoDB" id="206848at2759"/>
<keyword evidence="6" id="KW-0472">Membrane</keyword>
<evidence type="ECO:0000256" key="5">
    <source>
        <dbReference type="ARBA" id="ARBA00023098"/>
    </source>
</evidence>
<name>A0A9W6Y545_9STRA</name>
<dbReference type="InterPro" id="IPR029058">
    <property type="entry name" value="AB_hydrolase_fold"/>
</dbReference>
<feature type="transmembrane region" description="Helical" evidence="6">
    <location>
        <begin position="137"/>
        <end position="158"/>
    </location>
</feature>
<dbReference type="Pfam" id="PF24708">
    <property type="entry name" value="Lip_C"/>
    <property type="match status" value="1"/>
</dbReference>
<evidence type="ECO:0000256" key="1">
    <source>
        <dbReference type="ARBA" id="ARBA00004613"/>
    </source>
</evidence>